<organism evidence="2 5">
    <name type="scientific">Pseudoduganella albidiflava</name>
    <dbReference type="NCBI Taxonomy" id="321983"/>
    <lineage>
        <taxon>Bacteria</taxon>
        <taxon>Pseudomonadati</taxon>
        <taxon>Pseudomonadota</taxon>
        <taxon>Betaproteobacteria</taxon>
        <taxon>Burkholderiales</taxon>
        <taxon>Oxalobacteraceae</taxon>
        <taxon>Telluria group</taxon>
        <taxon>Pseudoduganella</taxon>
    </lineage>
</organism>
<dbReference type="Proteomes" id="UP000292307">
    <property type="component" value="Chromosome"/>
</dbReference>
<accession>A0A411WX41</accession>
<evidence type="ECO:0000313" key="5">
    <source>
        <dbReference type="Proteomes" id="UP000628442"/>
    </source>
</evidence>
<dbReference type="AlphaFoldDB" id="A0A411WX41"/>
<reference evidence="3 4" key="2">
    <citation type="submission" date="2019-02" db="EMBL/GenBank/DDBJ databases">
        <title>Draft Genome Sequences of Six Type Strains of the Genus Massilia.</title>
        <authorList>
            <person name="Miess H."/>
            <person name="Frediansyhah A."/>
            <person name="Gross H."/>
        </authorList>
    </citation>
    <scope>NUCLEOTIDE SEQUENCE [LARGE SCALE GENOMIC DNA]</scope>
    <source>
        <strain evidence="3 4">DSM 17472</strain>
    </source>
</reference>
<evidence type="ECO:0000313" key="2">
    <source>
        <dbReference type="EMBL" id="GGY48544.1"/>
    </source>
</evidence>
<dbReference type="Proteomes" id="UP000628442">
    <property type="component" value="Unassembled WGS sequence"/>
</dbReference>
<feature type="region of interest" description="Disordered" evidence="1">
    <location>
        <begin position="75"/>
        <end position="107"/>
    </location>
</feature>
<evidence type="ECO:0000313" key="3">
    <source>
        <dbReference type="EMBL" id="QBI01152.1"/>
    </source>
</evidence>
<dbReference type="EMBL" id="BMWV01000007">
    <property type="protein sequence ID" value="GGY48544.1"/>
    <property type="molecule type" value="Genomic_DNA"/>
</dbReference>
<protein>
    <recommendedName>
        <fullName evidence="6">Flagellar protein FliT</fullName>
    </recommendedName>
</protein>
<feature type="compositionally biased region" description="Basic and acidic residues" evidence="1">
    <location>
        <begin position="21"/>
        <end position="35"/>
    </location>
</feature>
<reference evidence="2" key="3">
    <citation type="submission" date="2022-12" db="EMBL/GenBank/DDBJ databases">
        <authorList>
            <person name="Sun Q."/>
            <person name="Kim S."/>
        </authorList>
    </citation>
    <scope>NUCLEOTIDE SEQUENCE</scope>
    <source>
        <strain evidence="2">KCTC 12343</strain>
    </source>
</reference>
<evidence type="ECO:0000256" key="1">
    <source>
        <dbReference type="SAM" id="MobiDB-lite"/>
    </source>
</evidence>
<evidence type="ECO:0000313" key="4">
    <source>
        <dbReference type="Proteomes" id="UP000292307"/>
    </source>
</evidence>
<keyword evidence="4" id="KW-1185">Reference proteome</keyword>
<gene>
    <name evidence="3" type="ORF">EYF70_10085</name>
    <name evidence="2" type="ORF">GCM10007387_33420</name>
</gene>
<proteinExistence type="predicted"/>
<sequence>MESSRLEQLEQGLRHALQLVERDESGAQGELERSHPAARAAEAAEMMLPEPLTLASLAEAIRHKIDTVQVLLERARGHEKLPPDAQLAADEGYMTGADDLTQHRAGS</sequence>
<dbReference type="EMBL" id="CP036401">
    <property type="protein sequence ID" value="QBI01152.1"/>
    <property type="molecule type" value="Genomic_DNA"/>
</dbReference>
<evidence type="ECO:0008006" key="6">
    <source>
        <dbReference type="Google" id="ProtNLM"/>
    </source>
</evidence>
<name>A0A411WX41_9BURK</name>
<dbReference type="OrthoDB" id="8757534at2"/>
<dbReference type="RefSeq" id="WP_131145276.1">
    <property type="nucleotide sequence ID" value="NZ_BMWV01000007.1"/>
</dbReference>
<feature type="region of interest" description="Disordered" evidence="1">
    <location>
        <begin position="21"/>
        <end position="42"/>
    </location>
</feature>
<reference evidence="2" key="1">
    <citation type="journal article" date="2014" name="Int. J. Syst. Evol. Microbiol.">
        <title>Complete genome sequence of Corynebacterium casei LMG S-19264T (=DSM 44701T), isolated from a smear-ripened cheese.</title>
        <authorList>
            <consortium name="US DOE Joint Genome Institute (JGI-PGF)"/>
            <person name="Walter F."/>
            <person name="Albersmeier A."/>
            <person name="Kalinowski J."/>
            <person name="Ruckert C."/>
        </authorList>
    </citation>
    <scope>NUCLEOTIDE SEQUENCE</scope>
    <source>
        <strain evidence="2">KCTC 12343</strain>
    </source>
</reference>